<evidence type="ECO:0000256" key="1">
    <source>
        <dbReference type="SAM" id="Phobius"/>
    </source>
</evidence>
<proteinExistence type="predicted"/>
<dbReference type="AlphaFoldDB" id="A0A9X3MZC1"/>
<dbReference type="EMBL" id="JAPDOD010000030">
    <property type="protein sequence ID" value="MDA0164118.1"/>
    <property type="molecule type" value="Genomic_DNA"/>
</dbReference>
<dbReference type="InterPro" id="IPR012427">
    <property type="entry name" value="DUF1622"/>
</dbReference>
<accession>A0A9X3MZC1</accession>
<evidence type="ECO:0000313" key="3">
    <source>
        <dbReference type="Proteomes" id="UP001149140"/>
    </source>
</evidence>
<reference evidence="2" key="1">
    <citation type="submission" date="2022-10" db="EMBL/GenBank/DDBJ databases">
        <title>The WGS of Solirubrobacter ginsenosidimutans DSM 21036.</title>
        <authorList>
            <person name="Jiang Z."/>
        </authorList>
    </citation>
    <scope>NUCLEOTIDE SEQUENCE</scope>
    <source>
        <strain evidence="2">DSM 21036</strain>
    </source>
</reference>
<gene>
    <name evidence="2" type="ORF">OM076_27845</name>
</gene>
<dbReference type="RefSeq" id="WP_270043368.1">
    <property type="nucleotide sequence ID" value="NZ_JAPDOD010000030.1"/>
</dbReference>
<protein>
    <submittedName>
        <fullName evidence="2">DUF1622 domain-containing protein</fullName>
    </submittedName>
</protein>
<feature type="transmembrane region" description="Helical" evidence="1">
    <location>
        <begin position="16"/>
        <end position="37"/>
    </location>
</feature>
<evidence type="ECO:0000313" key="2">
    <source>
        <dbReference type="EMBL" id="MDA0164118.1"/>
    </source>
</evidence>
<comment type="caution">
    <text evidence="2">The sequence shown here is derived from an EMBL/GenBank/DDBJ whole genome shotgun (WGS) entry which is preliminary data.</text>
</comment>
<organism evidence="2 3">
    <name type="scientific">Solirubrobacter ginsenosidimutans</name>
    <dbReference type="NCBI Taxonomy" id="490573"/>
    <lineage>
        <taxon>Bacteria</taxon>
        <taxon>Bacillati</taxon>
        <taxon>Actinomycetota</taxon>
        <taxon>Thermoleophilia</taxon>
        <taxon>Solirubrobacterales</taxon>
        <taxon>Solirubrobacteraceae</taxon>
        <taxon>Solirubrobacter</taxon>
    </lineage>
</organism>
<dbReference type="Pfam" id="PF07784">
    <property type="entry name" value="DUF1622"/>
    <property type="match status" value="1"/>
</dbReference>
<dbReference type="PANTHER" id="PTHR38468">
    <property type="entry name" value="SLL0939 PROTEIN"/>
    <property type="match status" value="1"/>
</dbReference>
<keyword evidence="1" id="KW-0472">Membrane</keyword>
<keyword evidence="1" id="KW-0812">Transmembrane</keyword>
<name>A0A9X3MZC1_9ACTN</name>
<dbReference type="PANTHER" id="PTHR38468:SF1">
    <property type="entry name" value="SLL0939 PROTEIN"/>
    <property type="match status" value="1"/>
</dbReference>
<dbReference type="Proteomes" id="UP001149140">
    <property type="component" value="Unassembled WGS sequence"/>
</dbReference>
<keyword evidence="1" id="KW-1133">Transmembrane helix</keyword>
<sequence length="127" mass="13912">MTFEERISDAVRVVEAVGAGIMVFGGLGSFVAFVLRVRRAETRKEAYPDLRRDLGRCILLGLEVLIVADIVETIIVDPTFESVAVLGVIVVIRTFLSFSLEVELDGAWPWRRRQVESGASSEASDGA</sequence>
<keyword evidence="3" id="KW-1185">Reference proteome</keyword>